<gene>
    <name evidence="1" type="ORF">NDU88_010826</name>
</gene>
<keyword evidence="2" id="KW-1185">Reference proteome</keyword>
<dbReference type="EMBL" id="JANPWB010000010">
    <property type="protein sequence ID" value="KAJ1144528.1"/>
    <property type="molecule type" value="Genomic_DNA"/>
</dbReference>
<evidence type="ECO:0000313" key="2">
    <source>
        <dbReference type="Proteomes" id="UP001066276"/>
    </source>
</evidence>
<evidence type="ECO:0000313" key="1">
    <source>
        <dbReference type="EMBL" id="KAJ1144528.1"/>
    </source>
</evidence>
<sequence>MLQKDFFGDDAKLRDLEKSLPMQPQWVEEWQQTRRALLDDWRRLERHVYRAYHHRLHAEGDKAGVLLASLLKQHSDHKPVTALVDVTVKRVCSQIAI</sequence>
<comment type="caution">
    <text evidence="1">The sequence shown here is derived from an EMBL/GenBank/DDBJ whole genome shotgun (WGS) entry which is preliminary data.</text>
</comment>
<proteinExistence type="predicted"/>
<protein>
    <submittedName>
        <fullName evidence="1">Uncharacterized protein</fullName>
    </submittedName>
</protein>
<dbReference type="AlphaFoldDB" id="A0AAV7R1B9"/>
<dbReference type="Proteomes" id="UP001066276">
    <property type="component" value="Chromosome 6"/>
</dbReference>
<organism evidence="1 2">
    <name type="scientific">Pleurodeles waltl</name>
    <name type="common">Iberian ribbed newt</name>
    <dbReference type="NCBI Taxonomy" id="8319"/>
    <lineage>
        <taxon>Eukaryota</taxon>
        <taxon>Metazoa</taxon>
        <taxon>Chordata</taxon>
        <taxon>Craniata</taxon>
        <taxon>Vertebrata</taxon>
        <taxon>Euteleostomi</taxon>
        <taxon>Amphibia</taxon>
        <taxon>Batrachia</taxon>
        <taxon>Caudata</taxon>
        <taxon>Salamandroidea</taxon>
        <taxon>Salamandridae</taxon>
        <taxon>Pleurodelinae</taxon>
        <taxon>Pleurodeles</taxon>
    </lineage>
</organism>
<reference evidence="1" key="1">
    <citation type="journal article" date="2022" name="bioRxiv">
        <title>Sequencing and chromosome-scale assembly of the giantPleurodeles waltlgenome.</title>
        <authorList>
            <person name="Brown T."/>
            <person name="Elewa A."/>
            <person name="Iarovenko S."/>
            <person name="Subramanian E."/>
            <person name="Araus A.J."/>
            <person name="Petzold A."/>
            <person name="Susuki M."/>
            <person name="Suzuki K.-i.T."/>
            <person name="Hayashi T."/>
            <person name="Toyoda A."/>
            <person name="Oliveira C."/>
            <person name="Osipova E."/>
            <person name="Leigh N.D."/>
            <person name="Simon A."/>
            <person name="Yun M.H."/>
        </authorList>
    </citation>
    <scope>NUCLEOTIDE SEQUENCE</scope>
    <source>
        <strain evidence="1">20211129_DDA</strain>
        <tissue evidence="1">Liver</tissue>
    </source>
</reference>
<name>A0AAV7R1B9_PLEWA</name>
<accession>A0AAV7R1B9</accession>